<evidence type="ECO:0000313" key="2">
    <source>
        <dbReference type="Proteomes" id="UP000198281"/>
    </source>
</evidence>
<protein>
    <submittedName>
        <fullName evidence="1">Uncharacterized protein</fullName>
    </submittedName>
</protein>
<accession>A0A239H0V5</accession>
<proteinExistence type="predicted"/>
<dbReference type="Proteomes" id="UP000198281">
    <property type="component" value="Unassembled WGS sequence"/>
</dbReference>
<dbReference type="RefSeq" id="WP_089220115.1">
    <property type="nucleotide sequence ID" value="NZ_FZOS01000014.1"/>
</dbReference>
<dbReference type="OrthoDB" id="7473760at2"/>
<gene>
    <name evidence="1" type="ORF">SAMN06295912_11481</name>
</gene>
<organism evidence="1 2">
    <name type="scientific">Edaphosphingomonas laterariae</name>
    <dbReference type="NCBI Taxonomy" id="861865"/>
    <lineage>
        <taxon>Bacteria</taxon>
        <taxon>Pseudomonadati</taxon>
        <taxon>Pseudomonadota</taxon>
        <taxon>Alphaproteobacteria</taxon>
        <taxon>Sphingomonadales</taxon>
        <taxon>Rhizorhabdaceae</taxon>
        <taxon>Edaphosphingomonas</taxon>
    </lineage>
</organism>
<sequence length="103" mass="10918">MMPCTDHALARALVALLTAYGPVQPIGHEMADWASATFSGESHLVRLKMPCPSPPDMIALATTLAEAEIELGNRLLADLALAGHARDGEDMILEIEALTLVPS</sequence>
<name>A0A239H0V5_9SPHN</name>
<dbReference type="EMBL" id="FZOS01000014">
    <property type="protein sequence ID" value="SNS75059.1"/>
    <property type="molecule type" value="Genomic_DNA"/>
</dbReference>
<dbReference type="AlphaFoldDB" id="A0A239H0V5"/>
<keyword evidence="2" id="KW-1185">Reference proteome</keyword>
<evidence type="ECO:0000313" key="1">
    <source>
        <dbReference type="EMBL" id="SNS75059.1"/>
    </source>
</evidence>
<reference evidence="2" key="1">
    <citation type="submission" date="2017-06" db="EMBL/GenBank/DDBJ databases">
        <authorList>
            <person name="Varghese N."/>
            <person name="Submissions S."/>
        </authorList>
    </citation>
    <scope>NUCLEOTIDE SEQUENCE [LARGE SCALE GENOMIC DNA]</scope>
    <source>
        <strain evidence="2">LNB2</strain>
    </source>
</reference>